<dbReference type="PANTHER" id="PTHR24305:SF168">
    <property type="entry name" value="P450, PUTATIVE (EUROFUNG)-RELATED"/>
    <property type="match status" value="1"/>
</dbReference>
<accession>A0ABR0SC92</accession>
<keyword evidence="4" id="KW-0472">Membrane</keyword>
<keyword evidence="2" id="KW-0479">Metal-binding</keyword>
<comment type="caution">
    <text evidence="5">The sequence shown here is derived from an EMBL/GenBank/DDBJ whole genome shotgun (WGS) entry which is preliminary data.</text>
</comment>
<keyword evidence="4" id="KW-1133">Transmembrane helix</keyword>
<evidence type="ECO:0000313" key="6">
    <source>
        <dbReference type="Proteomes" id="UP001338125"/>
    </source>
</evidence>
<dbReference type="PANTHER" id="PTHR24305">
    <property type="entry name" value="CYTOCHROME P450"/>
    <property type="match status" value="1"/>
</dbReference>
<keyword evidence="6" id="KW-1185">Reference proteome</keyword>
<gene>
    <name evidence="5" type="ORF">PT974_10981</name>
</gene>
<dbReference type="InterPro" id="IPR001128">
    <property type="entry name" value="Cyt_P450"/>
</dbReference>
<evidence type="ECO:0000256" key="2">
    <source>
        <dbReference type="ARBA" id="ARBA00022723"/>
    </source>
</evidence>
<name>A0ABR0SC92_9HYPO</name>
<sequence length="502" mass="57377">MALFPSSSLAYLPDWQTGAAIALLLTAVLTSFVASRLRWYYHLHEYDGPFMAKISPWWLVRTVASGRAYLDFWEVTQKYGSIARIGPNDLLTSEPDLMKHMYKARSDYTRSSWYEGMRFDPSRDNLLSLRNEDDHRELRSKMAAGYSGREVDDLEETIDHNILEFSRLLGKYADKNKPVDFGRKAQYFTLDVISHVAFGEPFGFLETDSDVYKYIETTEKTLPMVMVTTVIPWLLKLLSSPLFKRFLPSAKDALGFGKVMSIAKEVAAERFGEDKKVQKDMLGSFVAHGLTQSETESEILLQIVAGSDTTATAIRSTMLHVVTTPRVLTRLREEIISSRISRPVITNDEAQEMPYLQAVIKEGLRIFPPVAGLMAKEVPPEGDHWNGRFLPGGTRIGICAWGIFRREDIWGTDAKEFRPERWLENSPEKVQTMEGILELIFSYGRWQCLGRPVALIELNKIFVQLLQEFDFSVCDPTKPWNVFNCGIFSQTDFMVRVERRTV</sequence>
<keyword evidence="5" id="KW-0560">Oxidoreductase</keyword>
<evidence type="ECO:0000256" key="4">
    <source>
        <dbReference type="SAM" id="Phobius"/>
    </source>
</evidence>
<proteinExistence type="predicted"/>
<keyword evidence="5" id="KW-0503">Monooxygenase</keyword>
<dbReference type="InterPro" id="IPR036396">
    <property type="entry name" value="Cyt_P450_sf"/>
</dbReference>
<dbReference type="PRINTS" id="PR00463">
    <property type="entry name" value="EP450I"/>
</dbReference>
<dbReference type="EMBL" id="JAVFKD010000015">
    <property type="protein sequence ID" value="KAK5989461.1"/>
    <property type="molecule type" value="Genomic_DNA"/>
</dbReference>
<keyword evidence="4" id="KW-0812">Transmembrane</keyword>
<organism evidence="5 6">
    <name type="scientific">Cladobotryum mycophilum</name>
    <dbReference type="NCBI Taxonomy" id="491253"/>
    <lineage>
        <taxon>Eukaryota</taxon>
        <taxon>Fungi</taxon>
        <taxon>Dikarya</taxon>
        <taxon>Ascomycota</taxon>
        <taxon>Pezizomycotina</taxon>
        <taxon>Sordariomycetes</taxon>
        <taxon>Hypocreomycetidae</taxon>
        <taxon>Hypocreales</taxon>
        <taxon>Hypocreaceae</taxon>
        <taxon>Cladobotryum</taxon>
    </lineage>
</organism>
<keyword evidence="1" id="KW-0349">Heme</keyword>
<dbReference type="CDD" id="cd11060">
    <property type="entry name" value="CYP57A1-like"/>
    <property type="match status" value="1"/>
</dbReference>
<dbReference type="Gene3D" id="1.10.630.10">
    <property type="entry name" value="Cytochrome P450"/>
    <property type="match status" value="1"/>
</dbReference>
<dbReference type="Pfam" id="PF00067">
    <property type="entry name" value="p450"/>
    <property type="match status" value="1"/>
</dbReference>
<dbReference type="SUPFAM" id="SSF48264">
    <property type="entry name" value="Cytochrome P450"/>
    <property type="match status" value="1"/>
</dbReference>
<dbReference type="InterPro" id="IPR050121">
    <property type="entry name" value="Cytochrome_P450_monoxygenase"/>
</dbReference>
<keyword evidence="3" id="KW-0408">Iron</keyword>
<evidence type="ECO:0000256" key="3">
    <source>
        <dbReference type="ARBA" id="ARBA00023004"/>
    </source>
</evidence>
<dbReference type="Proteomes" id="UP001338125">
    <property type="component" value="Unassembled WGS sequence"/>
</dbReference>
<reference evidence="5 6" key="1">
    <citation type="submission" date="2024-01" db="EMBL/GenBank/DDBJ databases">
        <title>Complete genome of Cladobotryum mycophilum ATHUM6906.</title>
        <authorList>
            <person name="Christinaki A.C."/>
            <person name="Myridakis A.I."/>
            <person name="Kouvelis V.N."/>
        </authorList>
    </citation>
    <scope>NUCLEOTIDE SEQUENCE [LARGE SCALE GENOMIC DNA]</scope>
    <source>
        <strain evidence="5 6">ATHUM6906</strain>
    </source>
</reference>
<evidence type="ECO:0000313" key="5">
    <source>
        <dbReference type="EMBL" id="KAK5989461.1"/>
    </source>
</evidence>
<evidence type="ECO:0000256" key="1">
    <source>
        <dbReference type="ARBA" id="ARBA00022617"/>
    </source>
</evidence>
<dbReference type="InterPro" id="IPR002401">
    <property type="entry name" value="Cyt_P450_E_grp-I"/>
</dbReference>
<protein>
    <submittedName>
        <fullName evidence="5">Cytochrome P450 monooxygenase ABA1</fullName>
    </submittedName>
</protein>
<dbReference type="PRINTS" id="PR00385">
    <property type="entry name" value="P450"/>
</dbReference>
<feature type="transmembrane region" description="Helical" evidence="4">
    <location>
        <begin position="15"/>
        <end position="34"/>
    </location>
</feature>
<dbReference type="GO" id="GO:0004497">
    <property type="term" value="F:monooxygenase activity"/>
    <property type="evidence" value="ECO:0007669"/>
    <property type="project" value="UniProtKB-KW"/>
</dbReference>